<proteinExistence type="predicted"/>
<dbReference type="Gene3D" id="1.10.10.10">
    <property type="entry name" value="Winged helix-like DNA-binding domain superfamily/Winged helix DNA-binding domain"/>
    <property type="match status" value="1"/>
</dbReference>
<evidence type="ECO:0000259" key="3">
    <source>
        <dbReference type="PROSITE" id="PS50043"/>
    </source>
</evidence>
<organism evidence="4 5">
    <name type="scientific">Cohnella nanjingensis</name>
    <dbReference type="NCBI Taxonomy" id="1387779"/>
    <lineage>
        <taxon>Bacteria</taxon>
        <taxon>Bacillati</taxon>
        <taxon>Bacillota</taxon>
        <taxon>Bacilli</taxon>
        <taxon>Bacillales</taxon>
        <taxon>Paenibacillaceae</taxon>
        <taxon>Cohnella</taxon>
    </lineage>
</organism>
<evidence type="ECO:0000256" key="2">
    <source>
        <dbReference type="ARBA" id="ARBA00023163"/>
    </source>
</evidence>
<gene>
    <name evidence="4" type="ORF">H7C19_27420</name>
</gene>
<dbReference type="EMBL" id="JACJVP010000047">
    <property type="protein sequence ID" value="MBB6674418.1"/>
    <property type="molecule type" value="Genomic_DNA"/>
</dbReference>
<keyword evidence="1" id="KW-0805">Transcription regulation</keyword>
<evidence type="ECO:0000256" key="1">
    <source>
        <dbReference type="ARBA" id="ARBA00023015"/>
    </source>
</evidence>
<dbReference type="GO" id="GO:0003677">
    <property type="term" value="F:DNA binding"/>
    <property type="evidence" value="ECO:0007669"/>
    <property type="project" value="InterPro"/>
</dbReference>
<keyword evidence="5" id="KW-1185">Reference proteome</keyword>
<feature type="domain" description="HTH luxR-type" evidence="3">
    <location>
        <begin position="1"/>
        <end position="39"/>
    </location>
</feature>
<dbReference type="Proteomes" id="UP000547209">
    <property type="component" value="Unassembled WGS sequence"/>
</dbReference>
<dbReference type="InterPro" id="IPR036388">
    <property type="entry name" value="WH-like_DNA-bd_sf"/>
</dbReference>
<dbReference type="SUPFAM" id="SSF46894">
    <property type="entry name" value="C-terminal effector domain of the bipartite response regulators"/>
    <property type="match status" value="1"/>
</dbReference>
<dbReference type="GO" id="GO:0006355">
    <property type="term" value="P:regulation of DNA-templated transcription"/>
    <property type="evidence" value="ECO:0007669"/>
    <property type="project" value="InterPro"/>
</dbReference>
<name>A0A7X0RVG3_9BACL</name>
<dbReference type="AlphaFoldDB" id="A0A7X0RVG3"/>
<comment type="caution">
    <text evidence="4">The sequence shown here is derived from an EMBL/GenBank/DDBJ whole genome shotgun (WGS) entry which is preliminary data.</text>
</comment>
<dbReference type="InterPro" id="IPR016032">
    <property type="entry name" value="Sig_transdc_resp-reg_C-effctor"/>
</dbReference>
<evidence type="ECO:0000313" key="4">
    <source>
        <dbReference type="EMBL" id="MBB6674418.1"/>
    </source>
</evidence>
<evidence type="ECO:0000313" key="5">
    <source>
        <dbReference type="Proteomes" id="UP000547209"/>
    </source>
</evidence>
<keyword evidence="2" id="KW-0804">Transcription</keyword>
<dbReference type="Pfam" id="PF00196">
    <property type="entry name" value="GerE"/>
    <property type="match status" value="1"/>
</dbReference>
<dbReference type="InterPro" id="IPR000792">
    <property type="entry name" value="Tscrpt_reg_LuxR_C"/>
</dbReference>
<reference evidence="4 5" key="1">
    <citation type="submission" date="2020-08" db="EMBL/GenBank/DDBJ databases">
        <title>Cohnella phylogeny.</title>
        <authorList>
            <person name="Dunlap C."/>
        </authorList>
    </citation>
    <scope>NUCLEOTIDE SEQUENCE [LARGE SCALE GENOMIC DNA]</scope>
    <source>
        <strain evidence="4 5">DSM 28246</strain>
    </source>
</reference>
<dbReference type="RefSeq" id="WP_185672413.1">
    <property type="nucleotide sequence ID" value="NZ_JACJVP010000047.1"/>
</dbReference>
<protein>
    <submittedName>
        <fullName evidence="4">Response regulator transcription factor</fullName>
    </submittedName>
</protein>
<sequence>MAEKLQLTEGTVKVYLSRTYGKLGVSSRTQALSQARELVCWIKIGLSLRRDTLARRASF</sequence>
<accession>A0A7X0RVG3</accession>
<dbReference type="PROSITE" id="PS50043">
    <property type="entry name" value="HTH_LUXR_2"/>
    <property type="match status" value="1"/>
</dbReference>